<feature type="signal peptide" evidence="10">
    <location>
        <begin position="1"/>
        <end position="22"/>
    </location>
</feature>
<keyword evidence="3 10" id="KW-0732">Signal</keyword>
<sequence length="466" mass="50593">MKGSKIFALSALLVAIEGSIIGEITKKPQVVEFPFEKSRRISGPVSRDRLRRRGAVLACLDNHDTLYFFNVTVGTPPQKLRLHLDTGSSDLWVNTPKSRLCSQESRPCRETGAYSANSSSTYKFVASNFNISYVDGSGAEGDYVNDDIMIGTTKIKNLQFGVGYSSSSSQGILGIGYSINEVQVGRAQRKPYPNLPMRMVKDGLIKSNAYSLWLNDLDASTGSILFGGIDTAQYVGPLKTVPIQKIGGVHSEFLITMTGLSIGNKVISNDMAQAVLLDSGSSLTYLPDYIVKYIYELLDAKYDASEQAAYVPCSYAKSSITLNFTFSEPVITVDMSELVIPISNSRSQQDDETSACLFGIAPAGTGSSVLGDTFIRSAYLVFDLDNNRISMAQTNFNTTEHNIVEIGTGEKSVPDAIIVPNPVSAKYGIDPSSAESAGATPIVLLLPRESFLWIFFSVTFAYSIFL</sequence>
<dbReference type="GO" id="GO:0004190">
    <property type="term" value="F:aspartic-type endopeptidase activity"/>
    <property type="evidence" value="ECO:0007669"/>
    <property type="project" value="UniProtKB-KW"/>
</dbReference>
<dbReference type="EMBL" id="MCBR01020863">
    <property type="protein sequence ID" value="RKF54844.1"/>
    <property type="molecule type" value="Genomic_DNA"/>
</dbReference>
<evidence type="ECO:0000313" key="13">
    <source>
        <dbReference type="Proteomes" id="UP000285405"/>
    </source>
</evidence>
<evidence type="ECO:0000256" key="5">
    <source>
        <dbReference type="ARBA" id="ARBA00022801"/>
    </source>
</evidence>
<dbReference type="Gene3D" id="2.40.70.10">
    <property type="entry name" value="Acid Proteases"/>
    <property type="match status" value="2"/>
</dbReference>
<evidence type="ECO:0000256" key="7">
    <source>
        <dbReference type="ARBA" id="ARBA00068059"/>
    </source>
</evidence>
<comment type="caution">
    <text evidence="12">The sequence shown here is derived from an EMBL/GenBank/DDBJ whole genome shotgun (WGS) entry which is preliminary data.</text>
</comment>
<organism evidence="12 13">
    <name type="scientific">Golovinomyces cichoracearum</name>
    <dbReference type="NCBI Taxonomy" id="62708"/>
    <lineage>
        <taxon>Eukaryota</taxon>
        <taxon>Fungi</taxon>
        <taxon>Dikarya</taxon>
        <taxon>Ascomycota</taxon>
        <taxon>Pezizomycotina</taxon>
        <taxon>Leotiomycetes</taxon>
        <taxon>Erysiphales</taxon>
        <taxon>Erysiphaceae</taxon>
        <taxon>Golovinomyces</taxon>
    </lineage>
</organism>
<comment type="similarity">
    <text evidence="1 9">Belongs to the peptidase A1 family.</text>
</comment>
<dbReference type="InterPro" id="IPR033876">
    <property type="entry name" value="SAP-like"/>
</dbReference>
<dbReference type="SUPFAM" id="SSF50630">
    <property type="entry name" value="Acid proteases"/>
    <property type="match status" value="1"/>
</dbReference>
<dbReference type="AlphaFoldDB" id="A0A420HBM4"/>
<evidence type="ECO:0000256" key="6">
    <source>
        <dbReference type="ARBA" id="ARBA00067536"/>
    </source>
</evidence>
<dbReference type="InterPro" id="IPR001969">
    <property type="entry name" value="Aspartic_peptidase_AS"/>
</dbReference>
<dbReference type="Pfam" id="PF00026">
    <property type="entry name" value="Asp"/>
    <property type="match status" value="1"/>
</dbReference>
<dbReference type="PROSITE" id="PS00141">
    <property type="entry name" value="ASP_PROTEASE"/>
    <property type="match status" value="1"/>
</dbReference>
<dbReference type="Proteomes" id="UP000285405">
    <property type="component" value="Unassembled WGS sequence"/>
</dbReference>
<evidence type="ECO:0000313" key="12">
    <source>
        <dbReference type="EMBL" id="RKF54844.1"/>
    </source>
</evidence>
<dbReference type="OrthoDB" id="771136at2759"/>
<feature type="domain" description="Peptidase A1" evidence="11">
    <location>
        <begin position="67"/>
        <end position="392"/>
    </location>
</feature>
<dbReference type="CDD" id="cd05474">
    <property type="entry name" value="SAP_like"/>
    <property type="match status" value="1"/>
</dbReference>
<name>A0A420HBM4_9PEZI</name>
<dbReference type="PANTHER" id="PTHR47966">
    <property type="entry name" value="BETA-SITE APP-CLEAVING ENZYME, ISOFORM A-RELATED"/>
    <property type="match status" value="1"/>
</dbReference>
<keyword evidence="5 9" id="KW-0378">Hydrolase</keyword>
<accession>A0A420HBM4</accession>
<gene>
    <name evidence="12" type="ORF">GcC1_208032</name>
</gene>
<dbReference type="InterPro" id="IPR001461">
    <property type="entry name" value="Aspartic_peptidase_A1"/>
</dbReference>
<dbReference type="PRINTS" id="PR00792">
    <property type="entry name" value="PEPSIN"/>
</dbReference>
<dbReference type="InterPro" id="IPR033121">
    <property type="entry name" value="PEPTIDASE_A1"/>
</dbReference>
<keyword evidence="2 9" id="KW-0645">Protease</keyword>
<reference evidence="12 13" key="1">
    <citation type="journal article" date="2018" name="BMC Genomics">
        <title>Comparative genome analyses reveal sequence features reflecting distinct modes of host-adaptation between dicot and monocot powdery mildew.</title>
        <authorList>
            <person name="Wu Y."/>
            <person name="Ma X."/>
            <person name="Pan Z."/>
            <person name="Kale S.D."/>
            <person name="Song Y."/>
            <person name="King H."/>
            <person name="Zhang Q."/>
            <person name="Presley C."/>
            <person name="Deng X."/>
            <person name="Wei C.I."/>
            <person name="Xiao S."/>
        </authorList>
    </citation>
    <scope>NUCLEOTIDE SEQUENCE [LARGE SCALE GENOMIC DNA]</scope>
    <source>
        <strain evidence="12">UCSC1</strain>
    </source>
</reference>
<evidence type="ECO:0000256" key="9">
    <source>
        <dbReference type="RuleBase" id="RU000454"/>
    </source>
</evidence>
<evidence type="ECO:0000256" key="4">
    <source>
        <dbReference type="ARBA" id="ARBA00022750"/>
    </source>
</evidence>
<dbReference type="PANTHER" id="PTHR47966:SF65">
    <property type="entry name" value="ASPARTIC-TYPE ENDOPEPTIDASE"/>
    <property type="match status" value="1"/>
</dbReference>
<proteinExistence type="inferred from homology"/>
<dbReference type="InterPro" id="IPR021109">
    <property type="entry name" value="Peptidase_aspartic_dom_sf"/>
</dbReference>
<feature type="active site" evidence="8">
    <location>
        <position position="85"/>
    </location>
</feature>
<dbReference type="GO" id="GO:0006508">
    <property type="term" value="P:proteolysis"/>
    <property type="evidence" value="ECO:0007669"/>
    <property type="project" value="UniProtKB-KW"/>
</dbReference>
<evidence type="ECO:0000256" key="1">
    <source>
        <dbReference type="ARBA" id="ARBA00007447"/>
    </source>
</evidence>
<evidence type="ECO:0000256" key="2">
    <source>
        <dbReference type="ARBA" id="ARBA00022670"/>
    </source>
</evidence>
<dbReference type="PROSITE" id="PS51767">
    <property type="entry name" value="PEPTIDASE_A1"/>
    <property type="match status" value="1"/>
</dbReference>
<evidence type="ECO:0000256" key="10">
    <source>
        <dbReference type="SAM" id="SignalP"/>
    </source>
</evidence>
<feature type="active site" evidence="8">
    <location>
        <position position="278"/>
    </location>
</feature>
<dbReference type="FunFam" id="2.40.70.10:FF:000011">
    <property type="entry name" value="Aspartic protease"/>
    <property type="match status" value="1"/>
</dbReference>
<keyword evidence="4 9" id="KW-0064">Aspartyl protease</keyword>
<evidence type="ECO:0000256" key="8">
    <source>
        <dbReference type="PIRSR" id="PIRSR601461-1"/>
    </source>
</evidence>
<evidence type="ECO:0000256" key="3">
    <source>
        <dbReference type="ARBA" id="ARBA00022729"/>
    </source>
</evidence>
<evidence type="ECO:0000259" key="11">
    <source>
        <dbReference type="PROSITE" id="PS51767"/>
    </source>
</evidence>
<protein>
    <recommendedName>
        <fullName evidence="7">Probable aspartic-type endopeptidase OPSB</fullName>
    </recommendedName>
    <alternativeName>
        <fullName evidence="6">Probable aspartic-type endopeptidase opsB</fullName>
    </alternativeName>
</protein>
<feature type="chain" id="PRO_5019102314" description="Probable aspartic-type endopeptidase OPSB" evidence="10">
    <location>
        <begin position="23"/>
        <end position="466"/>
    </location>
</feature>